<dbReference type="OrthoDB" id="3388at2759"/>
<name>A0A0M5J006_DROBS</name>
<evidence type="ECO:0000256" key="4">
    <source>
        <dbReference type="PIRSR" id="PIRSR617867-1"/>
    </source>
</evidence>
<organism evidence="6 7">
    <name type="scientific">Drosophila busckii</name>
    <name type="common">Fruit fly</name>
    <dbReference type="NCBI Taxonomy" id="30019"/>
    <lineage>
        <taxon>Eukaryota</taxon>
        <taxon>Metazoa</taxon>
        <taxon>Ecdysozoa</taxon>
        <taxon>Arthropoda</taxon>
        <taxon>Hexapoda</taxon>
        <taxon>Insecta</taxon>
        <taxon>Pterygota</taxon>
        <taxon>Neoptera</taxon>
        <taxon>Endopterygota</taxon>
        <taxon>Diptera</taxon>
        <taxon>Brachycera</taxon>
        <taxon>Muscomorpha</taxon>
        <taxon>Ephydroidea</taxon>
        <taxon>Drosophilidae</taxon>
        <taxon>Drosophila</taxon>
    </lineage>
</organism>
<dbReference type="Gene3D" id="3.40.50.2300">
    <property type="match status" value="1"/>
</dbReference>
<feature type="non-terminal residue" evidence="6">
    <location>
        <position position="1"/>
    </location>
</feature>
<dbReference type="SUPFAM" id="SSF52788">
    <property type="entry name" value="Phosphotyrosine protein phosphatases I"/>
    <property type="match status" value="1"/>
</dbReference>
<evidence type="ECO:0000313" key="7">
    <source>
        <dbReference type="Proteomes" id="UP000494163"/>
    </source>
</evidence>
<evidence type="ECO:0000256" key="2">
    <source>
        <dbReference type="ARBA" id="ARBA00022801"/>
    </source>
</evidence>
<keyword evidence="3" id="KW-0904">Protein phosphatase</keyword>
<dbReference type="STRING" id="30019.A0A0M5J006"/>
<dbReference type="Proteomes" id="UP000494163">
    <property type="component" value="Chromosome 3R"/>
</dbReference>
<evidence type="ECO:0000256" key="1">
    <source>
        <dbReference type="ARBA" id="ARBA00011063"/>
    </source>
</evidence>
<dbReference type="CDD" id="cd16343">
    <property type="entry name" value="LMWPTP"/>
    <property type="match status" value="1"/>
</dbReference>
<dbReference type="PANTHER" id="PTHR11717:SF7">
    <property type="entry name" value="LOW MOLECULAR WEIGHT PHOSPHOTYROSINE PROTEIN PHOSPHATASE"/>
    <property type="match status" value="1"/>
</dbReference>
<dbReference type="EMBL" id="CP012526">
    <property type="protein sequence ID" value="ALC46798.1"/>
    <property type="molecule type" value="Genomic_DNA"/>
</dbReference>
<evidence type="ECO:0000256" key="3">
    <source>
        <dbReference type="ARBA" id="ARBA00022912"/>
    </source>
</evidence>
<keyword evidence="2" id="KW-0378">Hydrolase</keyword>
<dbReference type="InterPro" id="IPR023485">
    <property type="entry name" value="Ptyr_pPase"/>
</dbReference>
<feature type="active site" description="Proton donor" evidence="4">
    <location>
        <position position="116"/>
    </location>
</feature>
<evidence type="ECO:0000259" key="5">
    <source>
        <dbReference type="SMART" id="SM00226"/>
    </source>
</evidence>
<gene>
    <name evidence="6" type="ORF">Dbus_chr3Rg1548</name>
</gene>
<dbReference type="AlphaFoldDB" id="A0A0M5J006"/>
<dbReference type="InterPro" id="IPR017867">
    <property type="entry name" value="Tyr_phospatase_low_mol_wt"/>
</dbReference>
<dbReference type="InterPro" id="IPR036196">
    <property type="entry name" value="Ptyr_pPase_sf"/>
</dbReference>
<keyword evidence="7" id="KW-1185">Reference proteome</keyword>
<dbReference type="SMART" id="SM00226">
    <property type="entry name" value="LMWPc"/>
    <property type="match status" value="1"/>
</dbReference>
<dbReference type="OMA" id="QGEWHVE"/>
<comment type="similarity">
    <text evidence="1">Belongs to the low molecular weight phosphotyrosine protein phosphatase family.</text>
</comment>
<dbReference type="Pfam" id="PF01451">
    <property type="entry name" value="LMWPc"/>
    <property type="match status" value="1"/>
</dbReference>
<dbReference type="InterPro" id="IPR050438">
    <property type="entry name" value="LMW_PTPase"/>
</dbReference>
<reference evidence="6 7" key="1">
    <citation type="submission" date="2015-08" db="EMBL/GenBank/DDBJ databases">
        <title>Ancestral chromatin configuration constrains chromatin evolution on differentiating sex chromosomes in Drosophila.</title>
        <authorList>
            <person name="Zhou Q."/>
            <person name="Bachtrog D."/>
        </authorList>
    </citation>
    <scope>NUCLEOTIDE SEQUENCE [LARGE SCALE GENOMIC DNA]</scope>
    <source>
        <tissue evidence="6">Whole larvae</tissue>
    </source>
</reference>
<proteinExistence type="inferred from homology"/>
<evidence type="ECO:0000313" key="6">
    <source>
        <dbReference type="EMBL" id="ALC46798.1"/>
    </source>
</evidence>
<feature type="domain" description="Phosphotyrosine protein phosphatase I" evidence="5">
    <location>
        <begin position="1"/>
        <end position="143"/>
    </location>
</feature>
<dbReference type="PRINTS" id="PR00719">
    <property type="entry name" value="LMWPTPASE"/>
</dbReference>
<accession>A0A0M5J006</accession>
<feature type="non-terminal residue" evidence="6">
    <location>
        <position position="150"/>
    </location>
</feature>
<feature type="active site" evidence="4">
    <location>
        <position position="4"/>
    </location>
</feature>
<protein>
    <submittedName>
        <fullName evidence="6">Primo-2</fullName>
    </submittedName>
</protein>
<dbReference type="GO" id="GO:0004725">
    <property type="term" value="F:protein tyrosine phosphatase activity"/>
    <property type="evidence" value="ECO:0007669"/>
    <property type="project" value="InterPro"/>
</dbReference>
<dbReference type="PANTHER" id="PTHR11717">
    <property type="entry name" value="LOW MOLECULAR WEIGHT PROTEIN TYROSINE PHOSPHATASE"/>
    <property type="match status" value="1"/>
</dbReference>
<sequence>NIYRSPIAEAVMRKSFAKLGLQNHWHVDSAAIESWHLGDKPDPRALGVLSKHGIEYQNCARLLVSDDFKKFDYIFGMDQSDMASLRQLIPSYSNTKLLLLSDFLFTLQPRERLIEDPHYNMGEAPFEKIFDQCSHACLNFLKQARLNEIW</sequence>